<protein>
    <submittedName>
        <fullName evidence="2">Ovule protein</fullName>
    </submittedName>
</protein>
<dbReference type="WBParaSite" id="PEQ_0000180101-mRNA-1">
    <property type="protein sequence ID" value="PEQ_0000180101-mRNA-1"/>
    <property type="gene ID" value="PEQ_0000180101"/>
</dbReference>
<evidence type="ECO:0000313" key="1">
    <source>
        <dbReference type="Proteomes" id="UP000887564"/>
    </source>
</evidence>
<sequence length="52" mass="6298">LHFRKESRQEHLPNRTRRKYVNELNVKSKFEIALSSSLLKRCFLTIYLSEFA</sequence>
<reference evidence="2" key="1">
    <citation type="submission" date="2022-11" db="UniProtKB">
        <authorList>
            <consortium name="WormBaseParasite"/>
        </authorList>
    </citation>
    <scope>IDENTIFICATION</scope>
</reference>
<accession>A0A914R5S0</accession>
<dbReference type="Proteomes" id="UP000887564">
    <property type="component" value="Unplaced"/>
</dbReference>
<evidence type="ECO:0000313" key="2">
    <source>
        <dbReference type="WBParaSite" id="PEQ_0000180101-mRNA-1"/>
    </source>
</evidence>
<organism evidence="1 2">
    <name type="scientific">Parascaris equorum</name>
    <name type="common">Equine roundworm</name>
    <dbReference type="NCBI Taxonomy" id="6256"/>
    <lineage>
        <taxon>Eukaryota</taxon>
        <taxon>Metazoa</taxon>
        <taxon>Ecdysozoa</taxon>
        <taxon>Nematoda</taxon>
        <taxon>Chromadorea</taxon>
        <taxon>Rhabditida</taxon>
        <taxon>Spirurina</taxon>
        <taxon>Ascaridomorpha</taxon>
        <taxon>Ascaridoidea</taxon>
        <taxon>Ascarididae</taxon>
        <taxon>Parascaris</taxon>
    </lineage>
</organism>
<keyword evidence="1" id="KW-1185">Reference proteome</keyword>
<dbReference type="AlphaFoldDB" id="A0A914R5S0"/>
<proteinExistence type="predicted"/>
<name>A0A914R5S0_PAREQ</name>